<dbReference type="Gene3D" id="3.30.40.10">
    <property type="entry name" value="Zinc/RING finger domain, C3HC4 (zinc finger)"/>
    <property type="match status" value="1"/>
</dbReference>
<dbReference type="RefSeq" id="XP_028261947.1">
    <property type="nucleotide sequence ID" value="XM_028406146.1"/>
</dbReference>
<proteinExistence type="predicted"/>
<dbReference type="InterPro" id="IPR017907">
    <property type="entry name" value="Znf_RING_CS"/>
</dbReference>
<keyword evidence="2 4" id="KW-0863">Zinc-finger</keyword>
<evidence type="ECO:0000256" key="3">
    <source>
        <dbReference type="ARBA" id="ARBA00022833"/>
    </source>
</evidence>
<dbReference type="InParanoid" id="A0A6P7IG88"/>
<dbReference type="InterPro" id="IPR006574">
    <property type="entry name" value="PRY"/>
</dbReference>
<dbReference type="InterPro" id="IPR050143">
    <property type="entry name" value="TRIM/RBCC"/>
</dbReference>
<gene>
    <name evidence="9" type="primary">LOC114436068</name>
</gene>
<dbReference type="GeneID" id="114436068"/>
<dbReference type="InterPro" id="IPR000315">
    <property type="entry name" value="Znf_B-box"/>
</dbReference>
<keyword evidence="1" id="KW-0479">Metal-binding</keyword>
<dbReference type="PROSITE" id="PS50089">
    <property type="entry name" value="ZF_RING_2"/>
    <property type="match status" value="1"/>
</dbReference>
<dbReference type="PROSITE" id="PS50188">
    <property type="entry name" value="B302_SPRY"/>
    <property type="match status" value="1"/>
</dbReference>
<keyword evidence="3" id="KW-0862">Zinc</keyword>
<dbReference type="AlphaFoldDB" id="A0A6P7IG88"/>
<dbReference type="InterPro" id="IPR003879">
    <property type="entry name" value="Butyrophylin_SPRY"/>
</dbReference>
<dbReference type="PROSITE" id="PS50119">
    <property type="entry name" value="ZF_BBOX"/>
    <property type="match status" value="1"/>
</dbReference>
<dbReference type="InterPro" id="IPR001870">
    <property type="entry name" value="B30.2/SPRY"/>
</dbReference>
<dbReference type="SMART" id="SM00589">
    <property type="entry name" value="PRY"/>
    <property type="match status" value="1"/>
</dbReference>
<accession>A0A6P7IG88</accession>
<evidence type="ECO:0000256" key="1">
    <source>
        <dbReference type="ARBA" id="ARBA00022723"/>
    </source>
</evidence>
<dbReference type="PROSITE" id="PS00518">
    <property type="entry name" value="ZF_RING_1"/>
    <property type="match status" value="1"/>
</dbReference>
<dbReference type="Gene3D" id="3.30.160.60">
    <property type="entry name" value="Classic Zinc Finger"/>
    <property type="match status" value="1"/>
</dbReference>
<evidence type="ECO:0000313" key="8">
    <source>
        <dbReference type="Proteomes" id="UP000515145"/>
    </source>
</evidence>
<evidence type="ECO:0000259" key="6">
    <source>
        <dbReference type="PROSITE" id="PS50119"/>
    </source>
</evidence>
<dbReference type="Pfam" id="PF00643">
    <property type="entry name" value="zf-B_box"/>
    <property type="match status" value="1"/>
</dbReference>
<dbReference type="SMART" id="SM00336">
    <property type="entry name" value="BBOX"/>
    <property type="match status" value="1"/>
</dbReference>
<sequence length="464" mass="53087">MASQSEDDLSCPICQDIFRNPVILSCSHSFCQDCVQRWWSDKPLMNCPVCKTRSLQKDPPRNLALRNLCEAFLLQRDQRDSTESPEFVCTLHSEKFRLFCLEHQELVCLVCRDATVHKKHVFRPINEAATDHRKKLKKTLKPVQEKLKLFEQVKRDCEQTADHIQVQARHTEKQIKEHFKKLHQFLQQEEEARLAALRAEEGQKTLIMKVKLEALSNAIAALSDTVRATEKKLTDDNISFLHSYKAAKEGMQQRPLLDDPQLPSGALIDVAKHLGNLTFNIWDKMREIISYTPVILNPNTAHPDLVLSDELTSVRREQKQSLPENPERIFFYASVLGSEGFVSGAHSWDVEVGGSSVWALGVFADSAVSRREKPSRLLKLVFCDGEYTADSSGGAPVVLPIKSRFQKIRVHLDCDKRKLSFFDPDSDTHIHTFTHTFTKMMFPYFNTVNSQPLKVSPTPFFVRI</sequence>
<dbReference type="Gene3D" id="2.60.120.920">
    <property type="match status" value="1"/>
</dbReference>
<protein>
    <submittedName>
        <fullName evidence="9">Tripartite motif-containing protein 35-like</fullName>
    </submittedName>
</protein>
<dbReference type="OrthoDB" id="6105938at2759"/>
<dbReference type="InterPro" id="IPR043136">
    <property type="entry name" value="B30.2/SPRY_sf"/>
</dbReference>
<dbReference type="Pfam" id="PF13445">
    <property type="entry name" value="zf-RING_UBOX"/>
    <property type="match status" value="1"/>
</dbReference>
<evidence type="ECO:0000259" key="7">
    <source>
        <dbReference type="PROSITE" id="PS50188"/>
    </source>
</evidence>
<dbReference type="FunCoup" id="A0A6P7IG88">
    <property type="interactions" value="211"/>
</dbReference>
<evidence type="ECO:0000259" key="5">
    <source>
        <dbReference type="PROSITE" id="PS50089"/>
    </source>
</evidence>
<feature type="domain" description="RING-type" evidence="5">
    <location>
        <begin position="11"/>
        <end position="51"/>
    </location>
</feature>
<dbReference type="InterPro" id="IPR001841">
    <property type="entry name" value="Znf_RING"/>
</dbReference>
<dbReference type="Pfam" id="PF13765">
    <property type="entry name" value="PRY"/>
    <property type="match status" value="1"/>
</dbReference>
<dbReference type="GO" id="GO:0008270">
    <property type="term" value="F:zinc ion binding"/>
    <property type="evidence" value="ECO:0007669"/>
    <property type="project" value="UniProtKB-KW"/>
</dbReference>
<organism evidence="8 9">
    <name type="scientific">Parambassis ranga</name>
    <name type="common">Indian glassy fish</name>
    <dbReference type="NCBI Taxonomy" id="210632"/>
    <lineage>
        <taxon>Eukaryota</taxon>
        <taxon>Metazoa</taxon>
        <taxon>Chordata</taxon>
        <taxon>Craniata</taxon>
        <taxon>Vertebrata</taxon>
        <taxon>Euteleostomi</taxon>
        <taxon>Actinopterygii</taxon>
        <taxon>Neopterygii</taxon>
        <taxon>Teleostei</taxon>
        <taxon>Neoteleostei</taxon>
        <taxon>Acanthomorphata</taxon>
        <taxon>Ovalentaria</taxon>
        <taxon>Ambassidae</taxon>
        <taxon>Parambassis</taxon>
    </lineage>
</organism>
<dbReference type="InterPro" id="IPR013083">
    <property type="entry name" value="Znf_RING/FYVE/PHD"/>
</dbReference>
<evidence type="ECO:0000313" key="9">
    <source>
        <dbReference type="RefSeq" id="XP_028261947.1"/>
    </source>
</evidence>
<dbReference type="InterPro" id="IPR013320">
    <property type="entry name" value="ConA-like_dom_sf"/>
</dbReference>
<dbReference type="CDD" id="cd12893">
    <property type="entry name" value="SPRY_PRY_TRIM35"/>
    <property type="match status" value="1"/>
</dbReference>
<dbReference type="Pfam" id="PF00622">
    <property type="entry name" value="SPRY"/>
    <property type="match status" value="1"/>
</dbReference>
<dbReference type="SMART" id="SM00184">
    <property type="entry name" value="RING"/>
    <property type="match status" value="1"/>
</dbReference>
<dbReference type="PANTHER" id="PTHR24103">
    <property type="entry name" value="E3 UBIQUITIN-PROTEIN LIGASE TRIM"/>
    <property type="match status" value="1"/>
</dbReference>
<dbReference type="PRINTS" id="PR01407">
    <property type="entry name" value="BUTYPHLNCDUF"/>
</dbReference>
<feature type="domain" description="B box-type" evidence="6">
    <location>
        <begin position="84"/>
        <end position="125"/>
    </location>
</feature>
<dbReference type="InterPro" id="IPR003877">
    <property type="entry name" value="SPRY_dom"/>
</dbReference>
<dbReference type="InterPro" id="IPR027370">
    <property type="entry name" value="Znf-RING_euk"/>
</dbReference>
<name>A0A6P7IG88_9TELE</name>
<evidence type="ECO:0000256" key="2">
    <source>
        <dbReference type="ARBA" id="ARBA00022771"/>
    </source>
</evidence>
<dbReference type="SUPFAM" id="SSF57850">
    <property type="entry name" value="RING/U-box"/>
    <property type="match status" value="1"/>
</dbReference>
<dbReference type="Proteomes" id="UP000515145">
    <property type="component" value="Chromosome 5"/>
</dbReference>
<dbReference type="SUPFAM" id="SSF57845">
    <property type="entry name" value="B-box zinc-binding domain"/>
    <property type="match status" value="1"/>
</dbReference>
<reference evidence="9" key="1">
    <citation type="submission" date="2025-08" db="UniProtKB">
        <authorList>
            <consortium name="RefSeq"/>
        </authorList>
    </citation>
    <scope>IDENTIFICATION</scope>
</reference>
<evidence type="ECO:0000256" key="4">
    <source>
        <dbReference type="PROSITE-ProRule" id="PRU00024"/>
    </source>
</evidence>
<dbReference type="SUPFAM" id="SSF49899">
    <property type="entry name" value="Concanavalin A-like lectins/glucanases"/>
    <property type="match status" value="1"/>
</dbReference>
<keyword evidence="8" id="KW-1185">Reference proteome</keyword>
<feature type="domain" description="B30.2/SPRY" evidence="7">
    <location>
        <begin position="274"/>
        <end position="460"/>
    </location>
</feature>